<dbReference type="Proteomes" id="UP001211907">
    <property type="component" value="Unassembled WGS sequence"/>
</dbReference>
<keyword evidence="5" id="KW-0539">Nucleus</keyword>
<protein>
    <recommendedName>
        <fullName evidence="3">Transcription elongation factor SPT4</fullName>
    </recommendedName>
    <alternativeName>
        <fullName evidence="6">Chromatin elongation factor SPT4</fullName>
    </alternativeName>
</protein>
<keyword evidence="9" id="KW-1185">Reference proteome</keyword>
<gene>
    <name evidence="8" type="ORF">HK100_000989</name>
</gene>
<feature type="domain" description="Spt4/RpoE2 zinc finger" evidence="7">
    <location>
        <begin position="3"/>
        <end position="48"/>
    </location>
</feature>
<comment type="subcellular location">
    <subcellularLocation>
        <location evidence="1">Nucleus</location>
    </subcellularLocation>
</comment>
<evidence type="ECO:0000313" key="8">
    <source>
        <dbReference type="EMBL" id="KAJ3137024.1"/>
    </source>
</evidence>
<comment type="caution">
    <text evidence="8">The sequence shown here is derived from an EMBL/GenBank/DDBJ whole genome shotgun (WGS) entry which is preliminary data.</text>
</comment>
<dbReference type="GO" id="GO:0008270">
    <property type="term" value="F:zinc ion binding"/>
    <property type="evidence" value="ECO:0007669"/>
    <property type="project" value="InterPro"/>
</dbReference>
<name>A0AAD5XHG1_9FUNG</name>
<dbReference type="PANTHER" id="PTHR12882">
    <property type="entry name" value="SUPPRESSOR OF TY 4"/>
    <property type="match status" value="1"/>
</dbReference>
<evidence type="ECO:0000256" key="3">
    <source>
        <dbReference type="ARBA" id="ARBA00020182"/>
    </source>
</evidence>
<dbReference type="EMBL" id="JADGJH010000121">
    <property type="protein sequence ID" value="KAJ3137024.1"/>
    <property type="molecule type" value="Genomic_DNA"/>
</dbReference>
<evidence type="ECO:0000256" key="1">
    <source>
        <dbReference type="ARBA" id="ARBA00004123"/>
    </source>
</evidence>
<dbReference type="Pfam" id="PF06093">
    <property type="entry name" value="Spt4"/>
    <property type="match status" value="1"/>
</dbReference>
<dbReference type="GO" id="GO:0006355">
    <property type="term" value="P:regulation of DNA-templated transcription"/>
    <property type="evidence" value="ECO:0007669"/>
    <property type="project" value="InterPro"/>
</dbReference>
<evidence type="ECO:0000313" key="9">
    <source>
        <dbReference type="Proteomes" id="UP001211907"/>
    </source>
</evidence>
<dbReference type="Gene3D" id="3.30.40.210">
    <property type="match status" value="1"/>
</dbReference>
<dbReference type="SUPFAM" id="SSF63393">
    <property type="entry name" value="RNA polymerase subunits"/>
    <property type="match status" value="1"/>
</dbReference>
<dbReference type="InterPro" id="IPR009287">
    <property type="entry name" value="Spt4"/>
</dbReference>
<dbReference type="SMART" id="SM01389">
    <property type="entry name" value="Spt4"/>
    <property type="match status" value="1"/>
</dbReference>
<reference evidence="8" key="1">
    <citation type="submission" date="2020-05" db="EMBL/GenBank/DDBJ databases">
        <title>Phylogenomic resolution of chytrid fungi.</title>
        <authorList>
            <person name="Stajich J.E."/>
            <person name="Amses K."/>
            <person name="Simmons R."/>
            <person name="Seto K."/>
            <person name="Myers J."/>
            <person name="Bonds A."/>
            <person name="Quandt C.A."/>
            <person name="Barry K."/>
            <person name="Liu P."/>
            <person name="Grigoriev I."/>
            <person name="Longcore J.E."/>
            <person name="James T.Y."/>
        </authorList>
    </citation>
    <scope>NUCLEOTIDE SEQUENCE</scope>
    <source>
        <strain evidence="8">JEL0513</strain>
    </source>
</reference>
<evidence type="ECO:0000256" key="2">
    <source>
        <dbReference type="ARBA" id="ARBA00010464"/>
    </source>
</evidence>
<dbReference type="InterPro" id="IPR022800">
    <property type="entry name" value="Spt4/RpoE2_Znf"/>
</dbReference>
<dbReference type="GO" id="GO:0000993">
    <property type="term" value="F:RNA polymerase II complex binding"/>
    <property type="evidence" value="ECO:0007669"/>
    <property type="project" value="TreeGrafter"/>
</dbReference>
<evidence type="ECO:0000256" key="6">
    <source>
        <dbReference type="ARBA" id="ARBA00029869"/>
    </source>
</evidence>
<keyword evidence="4" id="KW-0804">Transcription</keyword>
<dbReference type="InterPro" id="IPR038510">
    <property type="entry name" value="Spt4_sf"/>
</dbReference>
<evidence type="ECO:0000256" key="4">
    <source>
        <dbReference type="ARBA" id="ARBA00023163"/>
    </source>
</evidence>
<dbReference type="CDD" id="cd07973">
    <property type="entry name" value="Spt4"/>
    <property type="match status" value="1"/>
</dbReference>
<organism evidence="8 9">
    <name type="scientific">Physocladia obscura</name>
    <dbReference type="NCBI Taxonomy" id="109957"/>
    <lineage>
        <taxon>Eukaryota</taxon>
        <taxon>Fungi</taxon>
        <taxon>Fungi incertae sedis</taxon>
        <taxon>Chytridiomycota</taxon>
        <taxon>Chytridiomycota incertae sedis</taxon>
        <taxon>Chytridiomycetes</taxon>
        <taxon>Chytridiales</taxon>
        <taxon>Chytriomycetaceae</taxon>
        <taxon>Physocladia</taxon>
    </lineage>
</organism>
<dbReference type="GO" id="GO:0032044">
    <property type="term" value="C:DSIF complex"/>
    <property type="evidence" value="ECO:0007669"/>
    <property type="project" value="TreeGrafter"/>
</dbReference>
<dbReference type="PANTHER" id="PTHR12882:SF1">
    <property type="entry name" value="TRANSCRIPTION ELONGATION FACTOR SPT4"/>
    <property type="match status" value="1"/>
</dbReference>
<dbReference type="InterPro" id="IPR029040">
    <property type="entry name" value="RPABC4/Spt4"/>
</dbReference>
<accession>A0AAD5XHG1</accession>
<dbReference type="GO" id="GO:0140673">
    <property type="term" value="P:transcription elongation-coupled chromatin remodeling"/>
    <property type="evidence" value="ECO:0007669"/>
    <property type="project" value="InterPro"/>
</dbReference>
<dbReference type="AlphaFoldDB" id="A0AAD5XHG1"/>
<proteinExistence type="inferred from homology"/>
<sequence length="75" mass="8265">MGSNQSVGECTSAQFDGIIGVTQPGDSWVARWQRIDTFAKGLYAMRVSGRLPEDIIGRLEDQGFAYRPRDGSVKD</sequence>
<evidence type="ECO:0000256" key="5">
    <source>
        <dbReference type="ARBA" id="ARBA00023242"/>
    </source>
</evidence>
<evidence type="ECO:0000259" key="7">
    <source>
        <dbReference type="SMART" id="SM01389"/>
    </source>
</evidence>
<comment type="similarity">
    <text evidence="2">Belongs to the SPT4 family.</text>
</comment>